<sequence length="388" mass="45110">MKNFTIYSRNNTPYLNYTKDKKRHRISLTNKLKGYSSAEMILIIRELNACQNIESVLKKLSTLKTRLNRNEKKGDATYPQESQEARANKRAKKLKGNETIEHVFSNYLNQKIGLKKTTLLSVKTNFTSILNTMKMKESAKISKITQERVVFFHNKALEKFKKSSLIVLNHLLKSFLDFATEHGYLEKSPYFKVNLNNAKESKEIKPFNLQEIKEILNECPSTILRAFLTTAFFTGLRTGEQLALKWKDIDFINKKINVEYSLNILGELSTPKNKSSKREIDLLEPVERALIELKKSQKGVFIFIDKPQKTREFQKAFTKLLDALNLEKRKIYTTRHTFASLMLSQGEEAMWVSKMLGHKDLNTTYSIYSHYIPQQNRERAAFLRGAML</sequence>
<dbReference type="PANTHER" id="PTHR30349:SF64">
    <property type="entry name" value="PROPHAGE INTEGRASE INTD-RELATED"/>
    <property type="match status" value="1"/>
</dbReference>
<accession>I0ERP4</accession>
<dbReference type="InterPro" id="IPR011010">
    <property type="entry name" value="DNA_brk_join_enz"/>
</dbReference>
<dbReference type="HOGENOM" id="CLU_027562_17_1_7"/>
<dbReference type="eggNOG" id="COG0582">
    <property type="taxonomic scope" value="Bacteria"/>
</dbReference>
<dbReference type="PROSITE" id="PS51898">
    <property type="entry name" value="TYR_RECOMBINASE"/>
    <property type="match status" value="1"/>
</dbReference>
<protein>
    <submittedName>
        <fullName evidence="5">Hac prophage II integrase</fullName>
    </submittedName>
</protein>
<dbReference type="GO" id="GO:0015074">
    <property type="term" value="P:DNA integration"/>
    <property type="evidence" value="ECO:0007669"/>
    <property type="project" value="InterPro"/>
</dbReference>
<dbReference type="OrthoDB" id="5391994at2"/>
<keyword evidence="6" id="KW-1185">Reference proteome</keyword>
<reference evidence="5 6" key="1">
    <citation type="journal article" date="2013" name="PLoS ONE">
        <title>Sequence Divergence and Conservation in Genomes ofHelicobacter cetorum Strains from a Dolphin and a Whale.</title>
        <authorList>
            <person name="Kersulyte D."/>
            <person name="Rossi M."/>
            <person name="Berg D.E."/>
        </authorList>
    </citation>
    <scope>NUCLEOTIDE SEQUENCE [LARGE SCALE GENOMIC DNA]</scope>
    <source>
        <strain evidence="5 6">MIT 99-5656</strain>
    </source>
</reference>
<evidence type="ECO:0000313" key="5">
    <source>
        <dbReference type="EMBL" id="AFI05613.1"/>
    </source>
</evidence>
<keyword evidence="3" id="KW-0233">DNA recombination</keyword>
<gene>
    <name evidence="5" type="ordered locus">HCD_02985</name>
</gene>
<dbReference type="GO" id="GO:0003677">
    <property type="term" value="F:DNA binding"/>
    <property type="evidence" value="ECO:0007669"/>
    <property type="project" value="UniProtKB-KW"/>
</dbReference>
<dbReference type="EMBL" id="CP003481">
    <property type="protein sequence ID" value="AFI05613.1"/>
    <property type="molecule type" value="Genomic_DNA"/>
</dbReference>
<evidence type="ECO:0000256" key="1">
    <source>
        <dbReference type="ARBA" id="ARBA00008857"/>
    </source>
</evidence>
<proteinExistence type="inferred from homology"/>
<dbReference type="InterPro" id="IPR002104">
    <property type="entry name" value="Integrase_catalytic"/>
</dbReference>
<dbReference type="InterPro" id="IPR010998">
    <property type="entry name" value="Integrase_recombinase_N"/>
</dbReference>
<keyword evidence="2" id="KW-0238">DNA-binding</keyword>
<dbReference type="STRING" id="1163745.HCD_02985"/>
<dbReference type="GO" id="GO:0006310">
    <property type="term" value="P:DNA recombination"/>
    <property type="evidence" value="ECO:0007669"/>
    <property type="project" value="UniProtKB-KW"/>
</dbReference>
<dbReference type="RefSeq" id="WP_014659124.1">
    <property type="nucleotide sequence ID" value="NC_017735.1"/>
</dbReference>
<dbReference type="Gene3D" id="1.10.150.130">
    <property type="match status" value="1"/>
</dbReference>
<dbReference type="InterPro" id="IPR050090">
    <property type="entry name" value="Tyrosine_recombinase_XerCD"/>
</dbReference>
<name>I0ERP4_HELCM</name>
<evidence type="ECO:0000256" key="2">
    <source>
        <dbReference type="ARBA" id="ARBA00023125"/>
    </source>
</evidence>
<dbReference type="Gene3D" id="1.10.443.10">
    <property type="entry name" value="Intergrase catalytic core"/>
    <property type="match status" value="1"/>
</dbReference>
<dbReference type="KEGG" id="hcm:HCD_02985"/>
<evidence type="ECO:0000256" key="3">
    <source>
        <dbReference type="ARBA" id="ARBA00023172"/>
    </source>
</evidence>
<dbReference type="Pfam" id="PF00589">
    <property type="entry name" value="Phage_integrase"/>
    <property type="match status" value="1"/>
</dbReference>
<evidence type="ECO:0000259" key="4">
    <source>
        <dbReference type="PROSITE" id="PS51898"/>
    </source>
</evidence>
<dbReference type="InterPro" id="IPR013762">
    <property type="entry name" value="Integrase-like_cat_sf"/>
</dbReference>
<dbReference type="AlphaFoldDB" id="I0ERP4"/>
<dbReference type="CDD" id="cd01189">
    <property type="entry name" value="INT_ICEBs1_C_like"/>
    <property type="match status" value="1"/>
</dbReference>
<dbReference type="PATRIC" id="fig|1163745.3.peg.638"/>
<comment type="similarity">
    <text evidence="1">Belongs to the 'phage' integrase family.</text>
</comment>
<dbReference type="SUPFAM" id="SSF56349">
    <property type="entry name" value="DNA breaking-rejoining enzymes"/>
    <property type="match status" value="1"/>
</dbReference>
<feature type="domain" description="Tyr recombinase" evidence="4">
    <location>
        <begin position="202"/>
        <end position="381"/>
    </location>
</feature>
<dbReference type="PANTHER" id="PTHR30349">
    <property type="entry name" value="PHAGE INTEGRASE-RELATED"/>
    <property type="match status" value="1"/>
</dbReference>
<evidence type="ECO:0000313" key="6">
    <source>
        <dbReference type="Proteomes" id="UP000005013"/>
    </source>
</evidence>
<organism evidence="5 6">
    <name type="scientific">Helicobacter cetorum (strain ATCC BAA-540 / CCUG 52418 / MIT 99-5656)</name>
    <dbReference type="NCBI Taxonomy" id="1163745"/>
    <lineage>
        <taxon>Bacteria</taxon>
        <taxon>Pseudomonadati</taxon>
        <taxon>Campylobacterota</taxon>
        <taxon>Epsilonproteobacteria</taxon>
        <taxon>Campylobacterales</taxon>
        <taxon>Helicobacteraceae</taxon>
        <taxon>Helicobacter</taxon>
    </lineage>
</organism>
<dbReference type="Proteomes" id="UP000005013">
    <property type="component" value="Chromosome"/>
</dbReference>